<sequence>MNKPNTLPLNEWVFERSTVMGQVTEVQSDVLMPTLIRYQRILEEVHVVYQIDKTNNAYSRIHMHAKRLAAALEDWRLSVPGGFWDSGLFVNRYHAAQVRIYEMGLLYHFQVDRRCSTVPEAAAGQPYFRANLVSCVDAIKRYLDCFLALDPALHIQLPYDEWSRLVVAFFVLYKLSVGPREVPGWEVSMCRSTIDLEAYLSDVVGRLRRGNQSEDPPDVASGGLYHLLPAILESAKASFIAARDTPHSVTPGFRVHLDLSEPADGIGSVAVTRSEPTRPTGCPATGHWAHQALALDNNSDWHEIRLADAVGPSAQIAINESLWSDLLKTYNDPEA</sequence>
<organism evidence="1 2">
    <name type="scientific">Vermiconidia calcicola</name>
    <dbReference type="NCBI Taxonomy" id="1690605"/>
    <lineage>
        <taxon>Eukaryota</taxon>
        <taxon>Fungi</taxon>
        <taxon>Dikarya</taxon>
        <taxon>Ascomycota</taxon>
        <taxon>Pezizomycotina</taxon>
        <taxon>Dothideomycetes</taxon>
        <taxon>Dothideomycetidae</taxon>
        <taxon>Mycosphaerellales</taxon>
        <taxon>Extremaceae</taxon>
        <taxon>Vermiconidia</taxon>
    </lineage>
</organism>
<evidence type="ECO:0000313" key="1">
    <source>
        <dbReference type="EMBL" id="KAK3681215.1"/>
    </source>
</evidence>
<proteinExistence type="predicted"/>
<name>A0ACC3MA10_9PEZI</name>
<dbReference type="Proteomes" id="UP001281147">
    <property type="component" value="Unassembled WGS sequence"/>
</dbReference>
<reference evidence="1" key="1">
    <citation type="submission" date="2023-07" db="EMBL/GenBank/DDBJ databases">
        <title>Black Yeasts Isolated from many extreme environments.</title>
        <authorList>
            <person name="Coleine C."/>
            <person name="Stajich J.E."/>
            <person name="Selbmann L."/>
        </authorList>
    </citation>
    <scope>NUCLEOTIDE SEQUENCE</scope>
    <source>
        <strain evidence="1">CCFEE 5714</strain>
    </source>
</reference>
<comment type="caution">
    <text evidence="1">The sequence shown here is derived from an EMBL/GenBank/DDBJ whole genome shotgun (WGS) entry which is preliminary data.</text>
</comment>
<evidence type="ECO:0000313" key="2">
    <source>
        <dbReference type="Proteomes" id="UP001281147"/>
    </source>
</evidence>
<keyword evidence="2" id="KW-1185">Reference proteome</keyword>
<accession>A0ACC3MA10</accession>
<dbReference type="EMBL" id="JAUTXU010000406">
    <property type="protein sequence ID" value="KAK3681215.1"/>
    <property type="molecule type" value="Genomic_DNA"/>
</dbReference>
<protein>
    <submittedName>
        <fullName evidence="1">Uncharacterized protein</fullName>
    </submittedName>
</protein>
<gene>
    <name evidence="1" type="ORF">LTR37_020929</name>
</gene>